<dbReference type="KEGG" id="lgi:LOTGIDRAFT_72260"/>
<dbReference type="PANTHER" id="PTHR31463:SF1">
    <property type="entry name" value="MACROPHAGE-EXPRESSED GENE 1 PROTEIN"/>
    <property type="match status" value="1"/>
</dbReference>
<evidence type="ECO:0000313" key="2">
    <source>
        <dbReference type="EMBL" id="ESO91385.1"/>
    </source>
</evidence>
<reference evidence="2 3" key="1">
    <citation type="journal article" date="2013" name="Nature">
        <title>Insights into bilaterian evolution from three spiralian genomes.</title>
        <authorList>
            <person name="Simakov O."/>
            <person name="Marletaz F."/>
            <person name="Cho S.J."/>
            <person name="Edsinger-Gonzales E."/>
            <person name="Havlak P."/>
            <person name="Hellsten U."/>
            <person name="Kuo D.H."/>
            <person name="Larsson T."/>
            <person name="Lv J."/>
            <person name="Arendt D."/>
            <person name="Savage R."/>
            <person name="Osoegawa K."/>
            <person name="de Jong P."/>
            <person name="Grimwood J."/>
            <person name="Chapman J.A."/>
            <person name="Shapiro H."/>
            <person name="Aerts A."/>
            <person name="Otillar R.P."/>
            <person name="Terry A.Y."/>
            <person name="Boore J.L."/>
            <person name="Grigoriev I.V."/>
            <person name="Lindberg D.R."/>
            <person name="Seaver E.C."/>
            <person name="Weisblat D.A."/>
            <person name="Putnam N.H."/>
            <person name="Rokhsar D.S."/>
        </authorList>
    </citation>
    <scope>NUCLEOTIDE SEQUENCE [LARGE SCALE GENOMIC DNA]</scope>
</reference>
<feature type="domain" description="MACPF" evidence="1">
    <location>
        <begin position="1"/>
        <end position="320"/>
    </location>
</feature>
<dbReference type="GeneID" id="20252044"/>
<accession>V4A8N5</accession>
<keyword evidence="3" id="KW-1185">Reference proteome</keyword>
<dbReference type="InterPro" id="IPR020864">
    <property type="entry name" value="MACPF"/>
</dbReference>
<organism evidence="2 3">
    <name type="scientific">Lottia gigantea</name>
    <name type="common">Giant owl limpet</name>
    <dbReference type="NCBI Taxonomy" id="225164"/>
    <lineage>
        <taxon>Eukaryota</taxon>
        <taxon>Metazoa</taxon>
        <taxon>Spiralia</taxon>
        <taxon>Lophotrochozoa</taxon>
        <taxon>Mollusca</taxon>
        <taxon>Gastropoda</taxon>
        <taxon>Patellogastropoda</taxon>
        <taxon>Lottioidea</taxon>
        <taxon>Lottiidae</taxon>
        <taxon>Lottia</taxon>
    </lineage>
</organism>
<dbReference type="GO" id="GO:0045087">
    <property type="term" value="P:innate immune response"/>
    <property type="evidence" value="ECO:0007669"/>
    <property type="project" value="UniProtKB-KW"/>
</dbReference>
<protein>
    <recommendedName>
        <fullName evidence="1">MACPF domain-containing protein</fullName>
    </recommendedName>
</protein>
<dbReference type="Proteomes" id="UP000030746">
    <property type="component" value="Unassembled WGS sequence"/>
</dbReference>
<dbReference type="EMBL" id="KB202283">
    <property type="protein sequence ID" value="ESO91385.1"/>
    <property type="molecule type" value="Genomic_DNA"/>
</dbReference>
<dbReference type="SMART" id="SM00457">
    <property type="entry name" value="MACPF"/>
    <property type="match status" value="1"/>
</dbReference>
<dbReference type="OMA" id="QTHEEGY"/>
<dbReference type="PANTHER" id="PTHR31463">
    <property type="entry name" value="MACROPHAGE-EXPRESSED GENE 1 PROTEIN"/>
    <property type="match status" value="1"/>
</dbReference>
<evidence type="ECO:0000313" key="3">
    <source>
        <dbReference type="Proteomes" id="UP000030746"/>
    </source>
</evidence>
<dbReference type="HOGENOM" id="CLU_023578_1_0_1"/>
<dbReference type="PROSITE" id="PS51412">
    <property type="entry name" value="MACPF_2"/>
    <property type="match status" value="1"/>
</dbReference>
<dbReference type="GO" id="GO:0002250">
    <property type="term" value="P:adaptive immune response"/>
    <property type="evidence" value="ECO:0007669"/>
    <property type="project" value="UniProtKB-KW"/>
</dbReference>
<gene>
    <name evidence="2" type="ORF">LOTGIDRAFT_72260</name>
</gene>
<evidence type="ECO:0000259" key="1">
    <source>
        <dbReference type="PROSITE" id="PS51412"/>
    </source>
</evidence>
<dbReference type="RefSeq" id="XP_009057807.1">
    <property type="nucleotide sequence ID" value="XM_009059559.1"/>
</dbReference>
<dbReference type="AlphaFoldDB" id="V4A8N5"/>
<dbReference type="CTD" id="20252044"/>
<dbReference type="GO" id="GO:0030670">
    <property type="term" value="C:phagocytic vesicle membrane"/>
    <property type="evidence" value="ECO:0007669"/>
    <property type="project" value="UniProtKB-SubCell"/>
</dbReference>
<dbReference type="Pfam" id="PF01823">
    <property type="entry name" value="MACPF"/>
    <property type="match status" value="1"/>
</dbReference>
<dbReference type="OrthoDB" id="5950457at2759"/>
<sequence>RKCMDNNEIKLNTFEVLPIYGWDNLRNKYAGMVIASNYSQCKMTIDGKYLIPDDVYLIPQRVSRIHQYAELITHWHNYSSVTSKSINADAGIQLKSFGISGKYSNDYLNSKSKQVMDKSVMTRVQLRYTGYVAKLQPNAKLHPQFKQVLHSVGSNIQLNRTNEARYLSEMVVRDFGTHFVNTITAGAALTQEDFVSRELVLKNEENKRSILASASANFFGVVHASASTKSSTDKKMQDSYDKSKTSSYITAYGGSMYTFQNYSVNKWAEKLNDNLVAMDRAGDPLFFLITPETLPELPVSITLQIREYVFEAIRRYYEYNVHRGCMDINSPSFSFHANVDDGSCKPPVSNLTFGGVFQTCTMTRSEAGNLCGNLNQPNPKTGKYSCPTHYQAVQLYTEHYEKSVPYRSCHHCGWWSRCCQSGTKYSFATLKVYWCVATKPVPRNSGYLFGGLFTSHVDNPVTMDKSCPAEYSTRMVGSDLKVCISDDYELGTPGALPFGGFFSCKSGNPLADRNRNENLNNEEKMSPLMTLREYYRKNEEYSGPKACPKGYSQHLAIISQECSIYYCIISGALNSQGLLPVRRPPFT</sequence>
<dbReference type="CDD" id="cd22579">
    <property type="entry name" value="MPEG1_P2"/>
    <property type="match status" value="1"/>
</dbReference>
<proteinExistence type="predicted"/>
<name>V4A8N5_LOTGI</name>
<dbReference type="InterPro" id="IPR039707">
    <property type="entry name" value="MPEG1"/>
</dbReference>
<feature type="non-terminal residue" evidence="2">
    <location>
        <position position="1"/>
    </location>
</feature>
<feature type="non-terminal residue" evidence="2">
    <location>
        <position position="587"/>
    </location>
</feature>